<keyword evidence="1" id="KW-0472">Membrane</keyword>
<evidence type="ECO:0000256" key="1">
    <source>
        <dbReference type="SAM" id="Phobius"/>
    </source>
</evidence>
<evidence type="ECO:0000313" key="2">
    <source>
        <dbReference type="EMBL" id="NHZ91033.1"/>
    </source>
</evidence>
<feature type="transmembrane region" description="Helical" evidence="1">
    <location>
        <begin position="258"/>
        <end position="277"/>
    </location>
</feature>
<gene>
    <name evidence="2" type="ORF">F2P45_18705</name>
</gene>
<dbReference type="RefSeq" id="WP_166878394.1">
    <property type="nucleotide sequence ID" value="NZ_WHJH01000023.1"/>
</dbReference>
<comment type="caution">
    <text evidence="2">The sequence shown here is derived from an EMBL/GenBank/DDBJ whole genome shotgun (WGS) entry which is preliminary data.</text>
</comment>
<keyword evidence="1" id="KW-1133">Transmembrane helix</keyword>
<keyword evidence="3" id="KW-1185">Reference proteome</keyword>
<name>A0ABX0NWA0_9BURK</name>
<keyword evidence="1" id="KW-0812">Transmembrane</keyword>
<accession>A0ABX0NWA0</accession>
<sequence length="344" mass="38445">MAATDERVVQLTMPGNCTFLVGLPTTREGFNASRALDGRGYATNFLGGWPQYQVQFVDNLRMLSHLAMRLGIDFVEQTDCGALRAAFDNPDRPIVILMSHTSQGAFEMNGKLIDQRQMLNTVPVGFSGVFDIFACEPNELAEELVSTRRDCLIRFLPRNVDPISWLVYFQSVFRLLYIGQHSYLSASEAVTIALINHARRPMKPTKSISDAISAFLTANNQHSAPHQGEPPPIDPRHSATLLDRFDHIQKSNRLSKTLAIGILVGTFLVTLYFAFLYQNDIKSVSFILGGNFLSLLVIAGWLRRIWLEGTTLDILCVLLQNLPPREAVQVLATFYNGTLDRRVG</sequence>
<reference evidence="2 3" key="1">
    <citation type="submission" date="2019-10" db="EMBL/GenBank/DDBJ databases">
        <title>Taxonomy of Antarctic Massilia spp.: description of Massilia rubra sp. nov., Massilia aquatica sp. nov., Massilia mucilaginosa sp. nov., Massilia frigida sp. nov. isolated from streams, lakes and regoliths.</title>
        <authorList>
            <person name="Holochova P."/>
            <person name="Sedlacek I."/>
            <person name="Kralova S."/>
            <person name="Maslanova I."/>
            <person name="Busse H.-J."/>
            <person name="Stankova E."/>
            <person name="Vrbovska V."/>
            <person name="Kovarovic V."/>
            <person name="Bartak M."/>
            <person name="Svec P."/>
            <person name="Pantucek R."/>
        </authorList>
    </citation>
    <scope>NUCLEOTIDE SEQUENCE [LARGE SCALE GENOMIC DNA]</scope>
    <source>
        <strain evidence="2 3">CCM 8733</strain>
    </source>
</reference>
<organism evidence="2 3">
    <name type="scientific">Massilia mucilaginosa</name>
    <dbReference type="NCBI Taxonomy" id="2609282"/>
    <lineage>
        <taxon>Bacteria</taxon>
        <taxon>Pseudomonadati</taxon>
        <taxon>Pseudomonadota</taxon>
        <taxon>Betaproteobacteria</taxon>
        <taxon>Burkholderiales</taxon>
        <taxon>Oxalobacteraceae</taxon>
        <taxon>Telluria group</taxon>
        <taxon>Massilia</taxon>
    </lineage>
</organism>
<dbReference type="Proteomes" id="UP000609726">
    <property type="component" value="Unassembled WGS sequence"/>
</dbReference>
<evidence type="ECO:0000313" key="3">
    <source>
        <dbReference type="Proteomes" id="UP000609726"/>
    </source>
</evidence>
<dbReference type="EMBL" id="WHJH01000023">
    <property type="protein sequence ID" value="NHZ91033.1"/>
    <property type="molecule type" value="Genomic_DNA"/>
</dbReference>
<proteinExistence type="predicted"/>
<feature type="transmembrane region" description="Helical" evidence="1">
    <location>
        <begin position="283"/>
        <end position="302"/>
    </location>
</feature>
<protein>
    <submittedName>
        <fullName evidence="2">Uncharacterized protein</fullName>
    </submittedName>
</protein>